<evidence type="ECO:0000313" key="2">
    <source>
        <dbReference type="Proteomes" id="UP000679307"/>
    </source>
</evidence>
<protein>
    <submittedName>
        <fullName evidence="1">Acetoin dehydrogenase operon transcriptional activator AcoR</fullName>
    </submittedName>
</protein>
<dbReference type="EMBL" id="CP075371">
    <property type="protein sequence ID" value="QVT77930.1"/>
    <property type="molecule type" value="Genomic_DNA"/>
</dbReference>
<gene>
    <name evidence="1" type="primary">acoR_1</name>
    <name evidence="1" type="ORF">ENKNEFLB_00299</name>
</gene>
<proteinExistence type="predicted"/>
<evidence type="ECO:0000313" key="1">
    <source>
        <dbReference type="EMBL" id="QVT77930.1"/>
    </source>
</evidence>
<sequence>MLRRPVRAADRVVRLTVATYPRAMSGVDLGRQAHELARTHDVVLAGGRPDRAPRAVVARSWERVLALGLDPDRSHVRDPRDAAELARRRSVSPLRLVVDDLRAVLTSTADASQFVMVVCDADGVLLWREGSARVLRQADRLGFAEGATWTEGAVGTNAIGTALAEATAVQLFSAEHFEHQQHPWYCTAAPLHDPRTGELLGVVDVSGPALTLHPALAALVASAVRVAEHQLWRRHQDDLHRLRSSVEGSLGRGGPLLVVDDHGWVAHRAGVDAGRDRIAAPREHQPLAVPGLGLCLPVRLPGGWLVRPQGAATRLEAELVHLDGGRQPGLRVRTGAGSGPAESWTRPLTPRHAELLRLLDAAGPAGLGARELSVALHGDADHEVAVRAEVSRLRRAVGALVATRPYRLADGVTLHDRTR</sequence>
<reference evidence="1 2" key="1">
    <citation type="submission" date="2021-05" db="EMBL/GenBank/DDBJ databases">
        <title>Complete genome of Nocardioides aquaticus KCTC 9944T isolated from meromictic and hypersaline Ekho Lake, Antarctica.</title>
        <authorList>
            <person name="Hwang K."/>
            <person name="Kim K.M."/>
            <person name="Choe H."/>
        </authorList>
    </citation>
    <scope>NUCLEOTIDE SEQUENCE [LARGE SCALE GENOMIC DNA]</scope>
    <source>
        <strain evidence="1 2">KCTC 9944</strain>
    </source>
</reference>
<dbReference type="Proteomes" id="UP000679307">
    <property type="component" value="Chromosome"/>
</dbReference>
<organism evidence="1 2">
    <name type="scientific">Nocardioides aquaticus</name>
    <dbReference type="NCBI Taxonomy" id="160826"/>
    <lineage>
        <taxon>Bacteria</taxon>
        <taxon>Bacillati</taxon>
        <taxon>Actinomycetota</taxon>
        <taxon>Actinomycetes</taxon>
        <taxon>Propionibacteriales</taxon>
        <taxon>Nocardioidaceae</taxon>
        <taxon>Nocardioides</taxon>
    </lineage>
</organism>
<keyword evidence="2" id="KW-1185">Reference proteome</keyword>
<name>A0ABX8EDG3_9ACTN</name>
<accession>A0ABX8EDG3</accession>